<dbReference type="Proteomes" id="UP000186817">
    <property type="component" value="Unassembled WGS sequence"/>
</dbReference>
<dbReference type="EC" id="2.7.11.-" evidence="6"/>
<keyword evidence="4 6" id="KW-0067">ATP-binding</keyword>
<evidence type="ECO:0000259" key="7">
    <source>
        <dbReference type="Pfam" id="PF10436"/>
    </source>
</evidence>
<proteinExistence type="inferred from homology"/>
<dbReference type="OrthoDB" id="423449at2759"/>
<keyword evidence="3 6" id="KW-0418">Kinase</keyword>
<evidence type="ECO:0000313" key="8">
    <source>
        <dbReference type="EMBL" id="OLQ15420.1"/>
    </source>
</evidence>
<comment type="catalytic activity">
    <reaction evidence="5">
        <text>L-seryl-[pyruvate dehydrogenase E1 alpha subunit] + ATP = O-phospho-L-seryl-[pyruvate dehydrogenase E1 alpha subunit] + ADP + H(+)</text>
        <dbReference type="Rhea" id="RHEA:23052"/>
        <dbReference type="Rhea" id="RHEA-COMP:13689"/>
        <dbReference type="Rhea" id="RHEA-COMP:13690"/>
        <dbReference type="ChEBI" id="CHEBI:15378"/>
        <dbReference type="ChEBI" id="CHEBI:29999"/>
        <dbReference type="ChEBI" id="CHEBI:30616"/>
        <dbReference type="ChEBI" id="CHEBI:83421"/>
        <dbReference type="ChEBI" id="CHEBI:456216"/>
        <dbReference type="EC" id="2.7.11.2"/>
    </reaction>
</comment>
<dbReference type="PANTHER" id="PTHR11947">
    <property type="entry name" value="PYRUVATE DEHYDROGENASE KINASE"/>
    <property type="match status" value="1"/>
</dbReference>
<dbReference type="AlphaFoldDB" id="A0A1Q9F6V8"/>
<accession>A0A1Q9F6V8</accession>
<sequence length="485" mass="54478">MRGPAIIPSHRTLINNAVFSLCFGSHQALCAMQRNAEAMTSRVESICLRSGTTGIAVFTGDSVLVEVRLFTDTQKKFSSGWLQRHRDLMDFLGSHDCPVTEQTLHTVAIKFWYQQPVQTCASLVVFPPDATFSAMHGMMADRGRFRQRWHRDLAYCLPLGLTGKTQNKTAQTTYGSMLQRRIFRGGGPVVLEGSDRLVETMLTKLGFLDTELNADIKEAMFVFVNVSHNKTNLRRIGLLDRAALTVAEASAMLQGAFLSNAGYGWQHAPADCTARNVLLKVLRWHPDKWSPAVQRFPAAEQPVLLSRVLFGATWYVQNFKQVLDFEDKHGFGGLGSEEYHALTNGIFNQHRGTMLDVAKGVFEFNEDLNKLFGPDLELAELRHLDLIQDIERSLDEFFTNRLTLRLMISHVQALNANKTVNSDGEAMVGVVNVSTHPITILSRAYVATRFMCMRDFQMAPDLLVNGTMHDEYVLRQVDYGILAWA</sequence>
<evidence type="ECO:0000256" key="1">
    <source>
        <dbReference type="ARBA" id="ARBA00022679"/>
    </source>
</evidence>
<reference evidence="8 9" key="1">
    <citation type="submission" date="2016-02" db="EMBL/GenBank/DDBJ databases">
        <title>Genome analysis of coral dinoflagellate symbionts highlights evolutionary adaptations to a symbiotic lifestyle.</title>
        <authorList>
            <person name="Aranda M."/>
            <person name="Li Y."/>
            <person name="Liew Y.J."/>
            <person name="Baumgarten S."/>
            <person name="Simakov O."/>
            <person name="Wilson M."/>
            <person name="Piel J."/>
            <person name="Ashoor H."/>
            <person name="Bougouffa S."/>
            <person name="Bajic V.B."/>
            <person name="Ryu T."/>
            <person name="Ravasi T."/>
            <person name="Bayer T."/>
            <person name="Micklem G."/>
            <person name="Kim H."/>
            <person name="Bhak J."/>
            <person name="Lajeunesse T.C."/>
            <person name="Voolstra C.R."/>
        </authorList>
    </citation>
    <scope>NUCLEOTIDE SEQUENCE [LARGE SCALE GENOMIC DNA]</scope>
    <source>
        <strain evidence="8 9">CCMP2467</strain>
    </source>
</reference>
<keyword evidence="9" id="KW-1185">Reference proteome</keyword>
<dbReference type="InterPro" id="IPR018955">
    <property type="entry name" value="BCDHK/PDK_N"/>
</dbReference>
<comment type="subcellular location">
    <subcellularLocation>
        <location evidence="6">Mitochondrion matrix</location>
    </subcellularLocation>
</comment>
<dbReference type="GO" id="GO:0010906">
    <property type="term" value="P:regulation of glucose metabolic process"/>
    <property type="evidence" value="ECO:0007669"/>
    <property type="project" value="TreeGrafter"/>
</dbReference>
<dbReference type="EMBL" id="LSRX01000003">
    <property type="protein sequence ID" value="OLQ15420.1"/>
    <property type="molecule type" value="Genomic_DNA"/>
</dbReference>
<evidence type="ECO:0000256" key="4">
    <source>
        <dbReference type="ARBA" id="ARBA00022840"/>
    </source>
</evidence>
<dbReference type="Gene3D" id="1.20.140.20">
    <property type="entry name" value="Alpha-ketoacid/pyruvate dehydrogenase kinase, N-terminal domain"/>
    <property type="match status" value="1"/>
</dbReference>
<organism evidence="8 9">
    <name type="scientific">Symbiodinium microadriaticum</name>
    <name type="common">Dinoflagellate</name>
    <name type="synonym">Zooxanthella microadriatica</name>
    <dbReference type="NCBI Taxonomy" id="2951"/>
    <lineage>
        <taxon>Eukaryota</taxon>
        <taxon>Sar</taxon>
        <taxon>Alveolata</taxon>
        <taxon>Dinophyceae</taxon>
        <taxon>Suessiales</taxon>
        <taxon>Symbiodiniaceae</taxon>
        <taxon>Symbiodinium</taxon>
    </lineage>
</organism>
<dbReference type="GO" id="GO:0005759">
    <property type="term" value="C:mitochondrial matrix"/>
    <property type="evidence" value="ECO:0007669"/>
    <property type="project" value="UniProtKB-SubCell"/>
</dbReference>
<evidence type="ECO:0000256" key="3">
    <source>
        <dbReference type="ARBA" id="ARBA00022777"/>
    </source>
</evidence>
<comment type="similarity">
    <text evidence="6">Belongs to the PDK/BCKDK protein kinase family.</text>
</comment>
<keyword evidence="8" id="KW-0670">Pyruvate</keyword>
<evidence type="ECO:0000313" key="9">
    <source>
        <dbReference type="Proteomes" id="UP000186817"/>
    </source>
</evidence>
<evidence type="ECO:0000256" key="2">
    <source>
        <dbReference type="ARBA" id="ARBA00022741"/>
    </source>
</evidence>
<dbReference type="InterPro" id="IPR036784">
    <property type="entry name" value="AK/P_DHK_N_sf"/>
</dbReference>
<dbReference type="PANTHER" id="PTHR11947:SF3">
    <property type="entry name" value="[PYRUVATE DEHYDROGENASE (ACETYL-TRANSFERRING)] KINASE, MITOCHONDRIAL"/>
    <property type="match status" value="1"/>
</dbReference>
<keyword evidence="1 6" id="KW-0808">Transferase</keyword>
<evidence type="ECO:0000256" key="6">
    <source>
        <dbReference type="RuleBase" id="RU366032"/>
    </source>
</evidence>
<gene>
    <name evidence="8" type="primary">Pdk3</name>
    <name evidence="8" type="ORF">AK812_SmicGene304</name>
</gene>
<feature type="domain" description="Branched-chain alpha-ketoacid dehydrogenase kinase/Pyruvate dehydrogenase kinase N-terminal" evidence="7">
    <location>
        <begin position="313"/>
        <end position="431"/>
    </location>
</feature>
<dbReference type="GO" id="GO:0005524">
    <property type="term" value="F:ATP binding"/>
    <property type="evidence" value="ECO:0007669"/>
    <property type="project" value="UniProtKB-UniRule"/>
</dbReference>
<protein>
    <recommendedName>
        <fullName evidence="6">Protein-serine/threonine kinase</fullName>
        <ecNumber evidence="6">2.7.11.-</ecNumber>
    </recommendedName>
</protein>
<comment type="caution">
    <text evidence="8">The sequence shown here is derived from an EMBL/GenBank/DDBJ whole genome shotgun (WGS) entry which is preliminary data.</text>
</comment>
<dbReference type="InterPro" id="IPR039028">
    <property type="entry name" value="BCKD/PDK"/>
</dbReference>
<keyword evidence="6" id="KW-0496">Mitochondrion</keyword>
<dbReference type="SUPFAM" id="SSF69012">
    <property type="entry name" value="alpha-ketoacid dehydrogenase kinase, N-terminal domain"/>
    <property type="match status" value="1"/>
</dbReference>
<dbReference type="Pfam" id="PF10436">
    <property type="entry name" value="BCDHK_Adom3"/>
    <property type="match status" value="1"/>
</dbReference>
<keyword evidence="2 6" id="KW-0547">Nucleotide-binding</keyword>
<evidence type="ECO:0000256" key="5">
    <source>
        <dbReference type="ARBA" id="ARBA00048201"/>
    </source>
</evidence>
<dbReference type="GO" id="GO:0004740">
    <property type="term" value="F:pyruvate dehydrogenase (acetyl-transferring) kinase activity"/>
    <property type="evidence" value="ECO:0007669"/>
    <property type="project" value="UniProtKB-EC"/>
</dbReference>
<name>A0A1Q9F6V8_SYMMI</name>